<accession>A0ABY6G121</accession>
<dbReference type="InterPro" id="IPR002933">
    <property type="entry name" value="Peptidase_M20"/>
</dbReference>
<name>A0ABY6G121_9MICO</name>
<reference evidence="5" key="1">
    <citation type="submission" date="2022-10" db="EMBL/GenBank/DDBJ databases">
        <title>Whole-Genome Sequencing of Brachybacterium huguangmaarense BRM-3, Isolated from Betula schmidtii.</title>
        <authorList>
            <person name="Haam D."/>
        </authorList>
    </citation>
    <scope>NUCLEOTIDE SEQUENCE</scope>
    <source>
        <strain evidence="5">BRM-3</strain>
    </source>
</reference>
<evidence type="ECO:0000313" key="5">
    <source>
        <dbReference type="EMBL" id="UYG16817.1"/>
    </source>
</evidence>
<protein>
    <recommendedName>
        <fullName evidence="3">Succinyl-diaminopimelate desuccinylase</fullName>
        <ecNumber evidence="3">3.5.1.18</ecNumber>
    </recommendedName>
</protein>
<dbReference type="InterPro" id="IPR011650">
    <property type="entry name" value="Peptidase_M20_dimer"/>
</dbReference>
<keyword evidence="2 5" id="KW-0378">Hydrolase</keyword>
<dbReference type="Pfam" id="PF07687">
    <property type="entry name" value="M20_dimer"/>
    <property type="match status" value="1"/>
</dbReference>
<dbReference type="PANTHER" id="PTHR43808:SF31">
    <property type="entry name" value="N-ACETYL-L-CITRULLINE DEACETYLASE"/>
    <property type="match status" value="1"/>
</dbReference>
<dbReference type="NCBIfam" id="TIGR01900">
    <property type="entry name" value="dapE-gram_pos"/>
    <property type="match status" value="1"/>
</dbReference>
<dbReference type="EMBL" id="CP107020">
    <property type="protein sequence ID" value="UYG16817.1"/>
    <property type="molecule type" value="Genomic_DNA"/>
</dbReference>
<evidence type="ECO:0000256" key="2">
    <source>
        <dbReference type="ARBA" id="ARBA00022801"/>
    </source>
</evidence>
<evidence type="ECO:0000259" key="4">
    <source>
        <dbReference type="Pfam" id="PF07687"/>
    </source>
</evidence>
<gene>
    <name evidence="5" type="primary">dapE</name>
    <name evidence="5" type="ORF">BRM3_14640</name>
</gene>
<feature type="domain" description="Peptidase M20 dimerisation" evidence="4">
    <location>
        <begin position="182"/>
        <end position="282"/>
    </location>
</feature>
<organism evidence="5 6">
    <name type="scientific">Brachybacterium huguangmaarense</name>
    <dbReference type="NCBI Taxonomy" id="1652028"/>
    <lineage>
        <taxon>Bacteria</taxon>
        <taxon>Bacillati</taxon>
        <taxon>Actinomycetota</taxon>
        <taxon>Actinomycetes</taxon>
        <taxon>Micrococcales</taxon>
        <taxon>Dermabacteraceae</taxon>
        <taxon>Brachybacterium</taxon>
    </lineage>
</organism>
<evidence type="ECO:0000313" key="6">
    <source>
        <dbReference type="Proteomes" id="UP001164305"/>
    </source>
</evidence>
<dbReference type="InterPro" id="IPR010174">
    <property type="entry name" value="Succinyl-DAP_deSuclase_DapE"/>
</dbReference>
<keyword evidence="6" id="KW-1185">Reference proteome</keyword>
<dbReference type="InterPro" id="IPR050072">
    <property type="entry name" value="Peptidase_M20A"/>
</dbReference>
<dbReference type="InterPro" id="IPR036264">
    <property type="entry name" value="Bact_exopeptidase_dim_dom"/>
</dbReference>
<dbReference type="PANTHER" id="PTHR43808">
    <property type="entry name" value="ACETYLORNITHINE DEACETYLASE"/>
    <property type="match status" value="1"/>
</dbReference>
<dbReference type="GO" id="GO:0009014">
    <property type="term" value="F:succinyl-diaminopimelate desuccinylase activity"/>
    <property type="evidence" value="ECO:0007669"/>
    <property type="project" value="UniProtKB-EC"/>
</dbReference>
<dbReference type="Gene3D" id="3.30.70.360">
    <property type="match status" value="1"/>
</dbReference>
<evidence type="ECO:0000256" key="1">
    <source>
        <dbReference type="ARBA" id="ARBA00022723"/>
    </source>
</evidence>
<dbReference type="SUPFAM" id="SSF53187">
    <property type="entry name" value="Zn-dependent exopeptidases"/>
    <property type="match status" value="1"/>
</dbReference>
<dbReference type="Proteomes" id="UP001164305">
    <property type="component" value="Chromosome"/>
</dbReference>
<dbReference type="Pfam" id="PF01546">
    <property type="entry name" value="Peptidase_M20"/>
    <property type="match status" value="1"/>
</dbReference>
<dbReference type="Gene3D" id="3.40.630.10">
    <property type="entry name" value="Zn peptidases"/>
    <property type="match status" value="1"/>
</dbReference>
<dbReference type="SUPFAM" id="SSF55031">
    <property type="entry name" value="Bacterial exopeptidase dimerisation domain"/>
    <property type="match status" value="1"/>
</dbReference>
<evidence type="ECO:0000256" key="3">
    <source>
        <dbReference type="NCBIfam" id="TIGR01900"/>
    </source>
</evidence>
<dbReference type="EC" id="3.5.1.18" evidence="3"/>
<proteinExistence type="predicted"/>
<keyword evidence="1" id="KW-0479">Metal-binding</keyword>
<sequence length="381" mass="40141">MTDTPRPASPVRPVLDPLADIVDLTAAIVDIESVSGHERALADAVEDALRAHAPHLTVVRDGDTVIARTALGRVQRAILAGHLDTVPVADNLPSSRRVRDGVEELVGRGTCDMKGGVAVLLQLAVLATAPPVDLTWIFYDHEEVAAADNSLTRIAREHPEHLAGDFAILGEPTSAGVEGGCKGTMKLEVTARGVAAHSARDWVGDNAIHRLAPVLQRLADYEGRRAVIDGLEYRECLNAVLADGGVAGNVIPDRAHLTLNYRFAPDTSPEQAEAHVRELLAGLDLEIEVSDAAAGALPGLDSAPARAFLAALGDDVRVDAKQGWTDVARFSALGVPAVNFGPGDPLLAHTDDEHVPVADLRAALAALASWLEVDLPSAERP</sequence>
<dbReference type="RefSeq" id="WP_263594030.1">
    <property type="nucleotide sequence ID" value="NZ_CP107020.1"/>
</dbReference>